<evidence type="ECO:0000313" key="3">
    <source>
        <dbReference type="Proteomes" id="UP000663760"/>
    </source>
</evidence>
<feature type="region of interest" description="Disordered" evidence="1">
    <location>
        <begin position="89"/>
        <end position="109"/>
    </location>
</feature>
<evidence type="ECO:0000256" key="1">
    <source>
        <dbReference type="SAM" id="MobiDB-lite"/>
    </source>
</evidence>
<gene>
    <name evidence="2" type="ORF">SI8410_10014489</name>
</gene>
<feature type="region of interest" description="Disordered" evidence="1">
    <location>
        <begin position="312"/>
        <end position="335"/>
    </location>
</feature>
<dbReference type="Proteomes" id="UP000663760">
    <property type="component" value="Chromosome 10"/>
</dbReference>
<feature type="region of interest" description="Disordered" evidence="1">
    <location>
        <begin position="1"/>
        <end position="42"/>
    </location>
</feature>
<feature type="compositionally biased region" description="Pro residues" evidence="1">
    <location>
        <begin position="92"/>
        <end position="102"/>
    </location>
</feature>
<dbReference type="PANTHER" id="PTHR35696:SF1">
    <property type="entry name" value="ELECTRON CARRIER_IRON ION-BINDING PROTEIN"/>
    <property type="match status" value="1"/>
</dbReference>
<dbReference type="OrthoDB" id="1915989at2759"/>
<evidence type="ECO:0000313" key="2">
    <source>
        <dbReference type="EMBL" id="CAA7403811.1"/>
    </source>
</evidence>
<feature type="compositionally biased region" description="Low complexity" evidence="1">
    <location>
        <begin position="10"/>
        <end position="25"/>
    </location>
</feature>
<dbReference type="PANTHER" id="PTHR35696">
    <property type="entry name" value="ELECTRON CARRIER/IRON ION-BINDING PROTEIN"/>
    <property type="match status" value="1"/>
</dbReference>
<proteinExistence type="predicted"/>
<protein>
    <submittedName>
        <fullName evidence="2">Uncharacterized protein</fullName>
    </submittedName>
</protein>
<feature type="compositionally biased region" description="Basic and acidic residues" evidence="1">
    <location>
        <begin position="312"/>
        <end position="330"/>
    </location>
</feature>
<reference evidence="2" key="1">
    <citation type="submission" date="2020-02" db="EMBL/GenBank/DDBJ databases">
        <authorList>
            <person name="Scholz U."/>
            <person name="Mascher M."/>
            <person name="Fiebig A."/>
        </authorList>
    </citation>
    <scope>NUCLEOTIDE SEQUENCE</scope>
</reference>
<dbReference type="AlphaFoldDB" id="A0A7I8L1F4"/>
<sequence>MPAATSSPVPSGSNSALSASPSTPNGSVTPQRSPSFDMPKQSLRGIKKPKCIKCGNIARSRCPYQSCKSCCSKAQNPCHIHVLKFNGTLPDKAPPASSPTPEQPANDSSPFLAAMRLSSLRQLSSAFVNSLRTRKPLSRKDALNINKWRFSKLKEHIDGEIEIENEAFDRYMQNVSLLEETFSVDSPNERGPVAETCSSEDEFSKLVTGVKVRLKCNLDRANASRDRVRGILDKGLENLKQLEVAGDEASHDDDLSSIGEFKRRRKLMKSRFERTAAVEDLIDKLIKARTEDDFKSCLETKLQIYHQDAGLDPHIPSHEIGDGRPTKEESDAPTSALSYSLPISFTTVKIDEDQLSSIEKEFHSLDQIAEL</sequence>
<dbReference type="EMBL" id="LR746273">
    <property type="protein sequence ID" value="CAA7403811.1"/>
    <property type="molecule type" value="Genomic_DNA"/>
</dbReference>
<name>A0A7I8L1F4_SPIIN</name>
<organism evidence="2 3">
    <name type="scientific">Spirodela intermedia</name>
    <name type="common">Intermediate duckweed</name>
    <dbReference type="NCBI Taxonomy" id="51605"/>
    <lineage>
        <taxon>Eukaryota</taxon>
        <taxon>Viridiplantae</taxon>
        <taxon>Streptophyta</taxon>
        <taxon>Embryophyta</taxon>
        <taxon>Tracheophyta</taxon>
        <taxon>Spermatophyta</taxon>
        <taxon>Magnoliopsida</taxon>
        <taxon>Liliopsida</taxon>
        <taxon>Araceae</taxon>
        <taxon>Lemnoideae</taxon>
        <taxon>Spirodela</taxon>
    </lineage>
</organism>
<keyword evidence="3" id="KW-1185">Reference proteome</keyword>
<accession>A0A7I8L1F4</accession>